<gene>
    <name evidence="2" type="ORF">R3P38DRAFT_3245235</name>
</gene>
<feature type="region of interest" description="Disordered" evidence="1">
    <location>
        <begin position="161"/>
        <end position="185"/>
    </location>
</feature>
<organism evidence="2 3">
    <name type="scientific">Favolaschia claudopus</name>
    <dbReference type="NCBI Taxonomy" id="2862362"/>
    <lineage>
        <taxon>Eukaryota</taxon>
        <taxon>Fungi</taxon>
        <taxon>Dikarya</taxon>
        <taxon>Basidiomycota</taxon>
        <taxon>Agaricomycotina</taxon>
        <taxon>Agaricomycetes</taxon>
        <taxon>Agaricomycetidae</taxon>
        <taxon>Agaricales</taxon>
        <taxon>Marasmiineae</taxon>
        <taxon>Mycenaceae</taxon>
        <taxon>Favolaschia</taxon>
    </lineage>
</organism>
<dbReference type="EMBL" id="JAWWNJ010000252">
    <property type="protein sequence ID" value="KAK6966915.1"/>
    <property type="molecule type" value="Genomic_DNA"/>
</dbReference>
<feature type="region of interest" description="Disordered" evidence="1">
    <location>
        <begin position="230"/>
        <end position="262"/>
    </location>
</feature>
<proteinExistence type="predicted"/>
<dbReference type="AlphaFoldDB" id="A0AAV9Z0Z2"/>
<protein>
    <submittedName>
        <fullName evidence="2">Uncharacterized protein</fullName>
    </submittedName>
</protein>
<evidence type="ECO:0000313" key="3">
    <source>
        <dbReference type="Proteomes" id="UP001362999"/>
    </source>
</evidence>
<comment type="caution">
    <text evidence="2">The sequence shown here is derived from an EMBL/GenBank/DDBJ whole genome shotgun (WGS) entry which is preliminary data.</text>
</comment>
<evidence type="ECO:0000256" key="1">
    <source>
        <dbReference type="SAM" id="MobiDB-lite"/>
    </source>
</evidence>
<evidence type="ECO:0000313" key="2">
    <source>
        <dbReference type="EMBL" id="KAK6966915.1"/>
    </source>
</evidence>
<accession>A0AAV9Z0Z2</accession>
<dbReference type="Proteomes" id="UP001362999">
    <property type="component" value="Unassembled WGS sequence"/>
</dbReference>
<reference evidence="2 3" key="1">
    <citation type="journal article" date="2024" name="J Genomics">
        <title>Draft genome sequencing and assembly of Favolaschia claudopus CIRM-BRFM 2984 isolated from oak limbs.</title>
        <authorList>
            <person name="Navarro D."/>
            <person name="Drula E."/>
            <person name="Chaduli D."/>
            <person name="Cazenave R."/>
            <person name="Ahrendt S."/>
            <person name="Wang J."/>
            <person name="Lipzen A."/>
            <person name="Daum C."/>
            <person name="Barry K."/>
            <person name="Grigoriev I.V."/>
            <person name="Favel A."/>
            <person name="Rosso M.N."/>
            <person name="Martin F."/>
        </authorList>
    </citation>
    <scope>NUCLEOTIDE SEQUENCE [LARGE SCALE GENOMIC DNA]</scope>
    <source>
        <strain evidence="2 3">CIRM-BRFM 2984</strain>
    </source>
</reference>
<sequence>MDIRKSKLQIAYKLSSWKKADKTAPSSTPSNICKKLFSAARAEIIARSNKKSRKTDAIEITIVDNTPKETKETVAKTTTKKGKTTNKIATKKRKQRRSGLVDLEEARYCEKHSAHCVVASNGDHIKLSVQNLSLWSQLLFQGVHTSLSQAPKVLGLPTEAGYEAPAPSRAKLSQPQNAPPQAYPPYPTNNLLANHLPVKLSPPVCDRTETVLDDPTLYPKIDDWLLDLDTSPRGEDGSKFSAVRGGVSRARNPACHSTGRGG</sequence>
<name>A0AAV9Z0Z2_9AGAR</name>
<keyword evidence="3" id="KW-1185">Reference proteome</keyword>